<protein>
    <submittedName>
        <fullName evidence="1">Uncharacterized protein</fullName>
    </submittedName>
</protein>
<sequence length="188" mass="21708">MVDSKGGNLKLFGRSSQGITTPTKKHTHIEKLESSKFLKKTLMKRTFVFLQKNRNWKWIKDDKGKFILGVGLFIDGAPQNGSKGMSNITCRILNLRDDSLFDQIWVCGTDEGEKGEYIRRYIQDNENVIKELQDKPTVIGDHTFYFRFFPNADNSMMSTLFGLSNGLFFISFSRFTIFQLFDCAEPFK</sequence>
<organism evidence="1">
    <name type="scientific">Paramoeba aestuarina</name>
    <dbReference type="NCBI Taxonomy" id="180227"/>
    <lineage>
        <taxon>Eukaryota</taxon>
        <taxon>Amoebozoa</taxon>
        <taxon>Discosea</taxon>
        <taxon>Flabellinia</taxon>
        <taxon>Dactylopodida</taxon>
        <taxon>Paramoebidae</taxon>
        <taxon>Paramoeba</taxon>
    </lineage>
</organism>
<name>A0A7S4K0M5_9EUKA</name>
<dbReference type="AlphaFoldDB" id="A0A7S4K0M5"/>
<accession>A0A7S4K0M5</accession>
<reference evidence="1" key="1">
    <citation type="submission" date="2021-01" db="EMBL/GenBank/DDBJ databases">
        <authorList>
            <person name="Corre E."/>
            <person name="Pelletier E."/>
            <person name="Niang G."/>
            <person name="Scheremetjew M."/>
            <person name="Finn R."/>
            <person name="Kale V."/>
            <person name="Holt S."/>
            <person name="Cochrane G."/>
            <person name="Meng A."/>
            <person name="Brown T."/>
            <person name="Cohen L."/>
        </authorList>
    </citation>
    <scope>NUCLEOTIDE SEQUENCE</scope>
    <source>
        <strain evidence="1">SoJaBio B1-5/56/2</strain>
    </source>
</reference>
<gene>
    <name evidence="1" type="ORF">NAES01612_LOCUS3401</name>
</gene>
<evidence type="ECO:0000313" key="1">
    <source>
        <dbReference type="EMBL" id="CAE2280234.1"/>
    </source>
</evidence>
<proteinExistence type="predicted"/>
<dbReference type="EMBL" id="HBKR01005057">
    <property type="protein sequence ID" value="CAE2280234.1"/>
    <property type="molecule type" value="Transcribed_RNA"/>
</dbReference>